<keyword evidence="4" id="KW-0597">Phosphoprotein</keyword>
<dbReference type="PROSITE" id="PS00455">
    <property type="entry name" value="AMP_BINDING"/>
    <property type="match status" value="2"/>
</dbReference>
<feature type="domain" description="Carrier" evidence="9">
    <location>
        <begin position="1550"/>
        <end position="1625"/>
    </location>
</feature>
<dbReference type="Gene3D" id="3.30.559.30">
    <property type="entry name" value="Nonribosomal peptide synthetase, condensation domain"/>
    <property type="match status" value="1"/>
</dbReference>
<dbReference type="Gene3D" id="3.40.50.1820">
    <property type="entry name" value="alpha/beta hydrolase"/>
    <property type="match status" value="1"/>
</dbReference>
<dbReference type="PROSITE" id="PS00012">
    <property type="entry name" value="PHOSPHOPANTETHEINE"/>
    <property type="match status" value="2"/>
</dbReference>
<comment type="similarity">
    <text evidence="2">Belongs to the ATP-dependent AMP-binding enzyme family.</text>
</comment>
<dbReference type="Gene3D" id="3.30.559.10">
    <property type="entry name" value="Chloramphenicol acetyltransferase-like domain"/>
    <property type="match status" value="1"/>
</dbReference>
<evidence type="ECO:0000259" key="9">
    <source>
        <dbReference type="PROSITE" id="PS50075"/>
    </source>
</evidence>
<dbReference type="SUPFAM" id="SSF53474">
    <property type="entry name" value="alpha/beta-Hydrolases"/>
    <property type="match status" value="1"/>
</dbReference>
<dbReference type="EMBL" id="CP061172">
    <property type="protein sequence ID" value="QNR66934.1"/>
    <property type="molecule type" value="Genomic_DNA"/>
</dbReference>
<dbReference type="NCBIfam" id="TIGR01733">
    <property type="entry name" value="AA-adenyl-dom"/>
    <property type="match status" value="2"/>
</dbReference>
<evidence type="ECO:0000313" key="10">
    <source>
        <dbReference type="EMBL" id="QNR66934.1"/>
    </source>
</evidence>
<feature type="domain" description="Carrier" evidence="9">
    <location>
        <begin position="507"/>
        <end position="582"/>
    </location>
</feature>
<dbReference type="InterPro" id="IPR000873">
    <property type="entry name" value="AMP-dep_synth/lig_dom"/>
</dbReference>
<sequence length="1893" mass="216463">MILITEFSKQAAKHPERIAARTEHKEMTYKELSERSDRMASYLKSQAYTKGHVALFFEQGIDMIVSVFSVLKAGMTYIPLSDSFPDLRMKYILEDAHAEILVTNTRNMDKAYAVKSLLNHTIEIINIDTVDAVGEISSNDAKAFPNEIAYILYTSGSTGNPKGVMQKQENIYYYARQYAIRMNIQPGTKMTLFSSFSHDAAVIDIFSGILHGATLYPKDMREEASFHHVLAWLKQEKINIWHSVPTLYRHFCLALRGRESFHDLTHVVLGGEHVVPQDIVRFETFFDGPVLVNLYGQSESSFNSSQCIAGSSTDTPIRLGDPIEGTQVFVVNEHNEEVMPLGVGEIVIASAYIAPGYWGKPEDTTKVFDTDPELGRLYWTGDKGRLEIDGSITWMGRKDNQVKIRGYRVELAEIEHCMMGIQGIRDVAVVARDKGDEESELVAFYTITKTAVDKEIQQYMKGRLPDYMIPSYFIAMDQIPLTASGKIDRKSLQHLNIEVKNKNKYIEPRDEVEVKLALLWESLLGVGQVGIDDHFFELGGHSLKAIQLVGAIQREFGVEMGVRYIFDHPSIRELGEKVKEYSEKTVEVLSPLEKRESYPVSSAQKRLYVIQNLNRNSIAYNMPMLLELRGEIDLDKVRQAIRALVMKHEVLRTSFHMERESIVQKVHDNVEPEMEYIKTTGKEHTDQVIAGWIRPFDLAKAPLMRSGVIEAGDRLLLLLDMHHIISDGTTMGILAEEFVRAYAYGALEVEPIQYKEYAQWEAEQKEKGSWEKQKEYWKKEYEEEIPVLELPTDGARGKREDNQGEKFRFEIEEETVRGLKKVASTVGGTLYMGLMAGFSILLSKYSRQEDIVVGTPIAGRRLAQVENMAGMFVNTLAIRTKPVGDKRIEDYLQEVKEKLLGAYENQDYPYEELVEEVQVNRDMIRNPLFDVMLVLQNNELKELTIPGVQITPALIDSGRVKFDISLVILEHNERLICEVEFKSQLFRRATIQSMMKYFVRILRQISEEGYKPIKEIELVDDEDRQHLMGFNQTTAPYENQATLVQLFEQQVERTPDAVAVMFREASLTYRELSEKANQFARKLRQHGVCRDQIVGIMMERSLEMVIGIYTILKAGGAYLPIDPSFPRERIEYMLTDSGTKILLTRGRKDDAIPKQIHQLDLEEELSDDGDKSNLEPINHPTDLAYVIYTSGSTGRPKGVMIEHHSVINQLSWMQKKYPIGPGDTILQKTAFTFDVSVRELFWWSFQGAAVAMLEPGGEKEPAKIVEAIAAYQITTLHFVPSMLTIFLEQIKGSKESEKLVTLKRVFASGEALLPKQVESFNQLLYRKQGTELINLYGPTEATVEVSFFPCSKEEAIRVVPIGQPIDNTRFYILDKNQKMQPIGVPGELHIAGVGLARGYLNRPELAAEKFVSNPYEQGEKMYRTGDWAKWMPDGNVDYLGRIDHQVKIRGYRIELGEIESIINSQENVKDAVVLVKGDKGKPQYICAYIAMEGNEIQPIKNELRRKLPDYMLPSSYVRVEKLPVTNNGKLDRAALLKLEETGSENRVRIPPRNFNDHTIAEIWKQILGLDEVYIQDDFFEIGGSSITIIQVANRIREAFGVEVSVADLMVYKTIQELSEHILTIDSSSNGQFKNVFKINKSTSPKNIFIVHGADGNIFYYRHLAKLLEDKYSVYGIQPRGLNGEEPFPDSYFQMLHDYLKEIRMIQSEGPYILGGYCIGGYLSYDLVNIMELQGDKVTALLQLDEEAFIEDRLRKSIFLYRSILNVIEVLRKIRRKEKMFTMETFMNLIPKAKPISKDRQLEILKERNTIRKFFGEELSVRSNYAYLGFISAPTLVIKAYDNQHRLFKEELWRKMVKGSLEYYETPGDHETVLLPPYVDNVGEIVLKYLEQFE</sequence>
<dbReference type="InterPro" id="IPR042099">
    <property type="entry name" value="ANL_N_sf"/>
</dbReference>
<dbReference type="NCBIfam" id="NF003417">
    <property type="entry name" value="PRK04813.1"/>
    <property type="match status" value="2"/>
</dbReference>
<organism evidence="10 11">
    <name type="scientific">Paenibacillus peoriae</name>
    <dbReference type="NCBI Taxonomy" id="59893"/>
    <lineage>
        <taxon>Bacteria</taxon>
        <taxon>Bacillati</taxon>
        <taxon>Bacillota</taxon>
        <taxon>Bacilli</taxon>
        <taxon>Bacillales</taxon>
        <taxon>Paenibacillaceae</taxon>
        <taxon>Paenibacillus</taxon>
    </lineage>
</organism>
<keyword evidence="5" id="KW-0436">Ligase</keyword>
<keyword evidence="7" id="KW-0045">Antibiotic biosynthesis</keyword>
<dbReference type="InterPro" id="IPR025110">
    <property type="entry name" value="AMP-bd_C"/>
</dbReference>
<dbReference type="Pfam" id="PF00501">
    <property type="entry name" value="AMP-binding"/>
    <property type="match status" value="2"/>
</dbReference>
<dbReference type="InterPro" id="IPR020806">
    <property type="entry name" value="PKS_PP-bd"/>
</dbReference>
<dbReference type="GO" id="GO:0008610">
    <property type="term" value="P:lipid biosynthetic process"/>
    <property type="evidence" value="ECO:0007669"/>
    <property type="project" value="UniProtKB-ARBA"/>
</dbReference>
<dbReference type="Gene3D" id="2.30.38.10">
    <property type="entry name" value="Luciferase, Domain 3"/>
    <property type="match status" value="1"/>
</dbReference>
<dbReference type="RefSeq" id="WP_190298029.1">
    <property type="nucleotide sequence ID" value="NZ_CP061172.1"/>
</dbReference>
<dbReference type="InterPro" id="IPR009081">
    <property type="entry name" value="PP-bd_ACP"/>
</dbReference>
<proteinExistence type="inferred from homology"/>
<dbReference type="SUPFAM" id="SSF47336">
    <property type="entry name" value="ACP-like"/>
    <property type="match status" value="2"/>
</dbReference>
<dbReference type="GO" id="GO:0044550">
    <property type="term" value="P:secondary metabolite biosynthetic process"/>
    <property type="evidence" value="ECO:0007669"/>
    <property type="project" value="UniProtKB-ARBA"/>
</dbReference>
<dbReference type="GO" id="GO:0005829">
    <property type="term" value="C:cytosol"/>
    <property type="evidence" value="ECO:0007669"/>
    <property type="project" value="TreeGrafter"/>
</dbReference>
<dbReference type="PRINTS" id="PR00154">
    <property type="entry name" value="AMPBINDING"/>
</dbReference>
<dbReference type="Pfam" id="PF13193">
    <property type="entry name" value="AMP-binding_C"/>
    <property type="match status" value="2"/>
</dbReference>
<dbReference type="Gene3D" id="3.40.50.12780">
    <property type="entry name" value="N-terminal domain of ligase-like"/>
    <property type="match status" value="1"/>
</dbReference>
<dbReference type="InterPro" id="IPR001242">
    <property type="entry name" value="Condensation_dom"/>
</dbReference>
<dbReference type="InterPro" id="IPR010071">
    <property type="entry name" value="AA_adenyl_dom"/>
</dbReference>
<name>A0A7H0Y776_9BACL</name>
<dbReference type="SUPFAM" id="SSF56801">
    <property type="entry name" value="Acetyl-CoA synthetase-like"/>
    <property type="match status" value="2"/>
</dbReference>
<evidence type="ECO:0000256" key="3">
    <source>
        <dbReference type="ARBA" id="ARBA00022450"/>
    </source>
</evidence>
<comment type="cofactor">
    <cofactor evidence="1">
        <name>pantetheine 4'-phosphate</name>
        <dbReference type="ChEBI" id="CHEBI:47942"/>
    </cofactor>
</comment>
<dbReference type="Proteomes" id="UP000516384">
    <property type="component" value="Chromosome"/>
</dbReference>
<evidence type="ECO:0000313" key="11">
    <source>
        <dbReference type="Proteomes" id="UP000516384"/>
    </source>
</evidence>
<dbReference type="SMART" id="SM01294">
    <property type="entry name" value="PKS_PP_betabranch"/>
    <property type="match status" value="1"/>
</dbReference>
<evidence type="ECO:0000256" key="6">
    <source>
        <dbReference type="ARBA" id="ARBA00022737"/>
    </source>
</evidence>
<dbReference type="GO" id="GO:0043041">
    <property type="term" value="P:amino acid activation for nonribosomal peptide biosynthetic process"/>
    <property type="evidence" value="ECO:0007669"/>
    <property type="project" value="TreeGrafter"/>
</dbReference>
<dbReference type="InterPro" id="IPR001031">
    <property type="entry name" value="Thioesterase"/>
</dbReference>
<evidence type="ECO:0000256" key="1">
    <source>
        <dbReference type="ARBA" id="ARBA00001957"/>
    </source>
</evidence>
<accession>A0A7H0Y776</accession>
<dbReference type="InterPro" id="IPR045851">
    <property type="entry name" value="AMP-bd_C_sf"/>
</dbReference>
<keyword evidence="3" id="KW-0596">Phosphopantetheine</keyword>
<dbReference type="InterPro" id="IPR023213">
    <property type="entry name" value="CAT-like_dom_sf"/>
</dbReference>
<dbReference type="Gene3D" id="3.30.300.30">
    <property type="match status" value="2"/>
</dbReference>
<keyword evidence="8" id="KW-0511">Multifunctional enzyme</keyword>
<dbReference type="CDD" id="cd19531">
    <property type="entry name" value="LCL_NRPS-like"/>
    <property type="match status" value="1"/>
</dbReference>
<keyword evidence="6" id="KW-0677">Repeat</keyword>
<dbReference type="Gene3D" id="3.40.50.980">
    <property type="match status" value="2"/>
</dbReference>
<dbReference type="GO" id="GO:0016874">
    <property type="term" value="F:ligase activity"/>
    <property type="evidence" value="ECO:0007669"/>
    <property type="project" value="UniProtKB-KW"/>
</dbReference>
<dbReference type="PANTHER" id="PTHR45527:SF1">
    <property type="entry name" value="FATTY ACID SYNTHASE"/>
    <property type="match status" value="1"/>
</dbReference>
<dbReference type="InterPro" id="IPR029058">
    <property type="entry name" value="AB_hydrolase_fold"/>
</dbReference>
<dbReference type="GO" id="GO:0017000">
    <property type="term" value="P:antibiotic biosynthetic process"/>
    <property type="evidence" value="ECO:0007669"/>
    <property type="project" value="UniProtKB-KW"/>
</dbReference>
<dbReference type="InterPro" id="IPR006162">
    <property type="entry name" value="Ppantetheine_attach_site"/>
</dbReference>
<dbReference type="FunFam" id="3.40.50.12780:FF:000012">
    <property type="entry name" value="Non-ribosomal peptide synthetase"/>
    <property type="match status" value="1"/>
</dbReference>
<dbReference type="FunFam" id="3.40.50.980:FF:000001">
    <property type="entry name" value="Non-ribosomal peptide synthetase"/>
    <property type="match status" value="1"/>
</dbReference>
<reference evidence="10 11" key="1">
    <citation type="submission" date="2020-09" db="EMBL/GenBank/DDBJ databases">
        <title>Characterization of Paenibacillus peoriae strain ZF390 with broad-spectrum antimicrobial activity as a potential biocontrol agent.</title>
        <authorList>
            <person name="Li L."/>
            <person name="Zhao Y."/>
            <person name="Li B."/>
            <person name="Xie X."/>
        </authorList>
    </citation>
    <scope>NUCLEOTIDE SEQUENCE [LARGE SCALE GENOMIC DNA]</scope>
    <source>
        <strain evidence="10 11">ZF390</strain>
    </source>
</reference>
<evidence type="ECO:0000256" key="4">
    <source>
        <dbReference type="ARBA" id="ARBA00022553"/>
    </source>
</evidence>
<dbReference type="InterPro" id="IPR036736">
    <property type="entry name" value="ACP-like_sf"/>
</dbReference>
<dbReference type="FunFam" id="1.10.1200.10:FF:000005">
    <property type="entry name" value="Nonribosomal peptide synthetase 1"/>
    <property type="match status" value="1"/>
</dbReference>
<dbReference type="InterPro" id="IPR020459">
    <property type="entry name" value="AMP-binding"/>
</dbReference>
<evidence type="ECO:0000256" key="2">
    <source>
        <dbReference type="ARBA" id="ARBA00006432"/>
    </source>
</evidence>
<dbReference type="FunFam" id="3.30.300.30:FF:000010">
    <property type="entry name" value="Enterobactin synthetase component F"/>
    <property type="match status" value="1"/>
</dbReference>
<evidence type="ECO:0000256" key="8">
    <source>
        <dbReference type="ARBA" id="ARBA00023268"/>
    </source>
</evidence>
<protein>
    <submittedName>
        <fullName evidence="10">Amino acid adenylation domain-containing protein</fullName>
    </submittedName>
</protein>
<gene>
    <name evidence="10" type="ORF">IAQ67_24650</name>
</gene>
<dbReference type="PROSITE" id="PS50075">
    <property type="entry name" value="CARRIER"/>
    <property type="match status" value="2"/>
</dbReference>
<dbReference type="GO" id="GO:0031177">
    <property type="term" value="F:phosphopantetheine binding"/>
    <property type="evidence" value="ECO:0007669"/>
    <property type="project" value="InterPro"/>
</dbReference>
<dbReference type="Pfam" id="PF00550">
    <property type="entry name" value="PP-binding"/>
    <property type="match status" value="2"/>
</dbReference>
<dbReference type="InterPro" id="IPR020845">
    <property type="entry name" value="AMP-binding_CS"/>
</dbReference>
<dbReference type="Pfam" id="PF00975">
    <property type="entry name" value="Thioesterase"/>
    <property type="match status" value="1"/>
</dbReference>
<dbReference type="CDD" id="cd05930">
    <property type="entry name" value="A_NRPS"/>
    <property type="match status" value="2"/>
</dbReference>
<evidence type="ECO:0000256" key="7">
    <source>
        <dbReference type="ARBA" id="ARBA00023194"/>
    </source>
</evidence>
<dbReference type="Pfam" id="PF00668">
    <property type="entry name" value="Condensation"/>
    <property type="match status" value="1"/>
</dbReference>
<dbReference type="FunFam" id="2.30.38.10:FF:000001">
    <property type="entry name" value="Non-ribosomal peptide synthetase PvdI"/>
    <property type="match status" value="1"/>
</dbReference>
<dbReference type="SUPFAM" id="SSF52777">
    <property type="entry name" value="CoA-dependent acyltransferases"/>
    <property type="match status" value="2"/>
</dbReference>
<evidence type="ECO:0000256" key="5">
    <source>
        <dbReference type="ARBA" id="ARBA00022598"/>
    </source>
</evidence>
<dbReference type="Gene3D" id="1.10.1200.10">
    <property type="entry name" value="ACP-like"/>
    <property type="match status" value="2"/>
</dbReference>
<dbReference type="SMART" id="SM00823">
    <property type="entry name" value="PKS_PP"/>
    <property type="match status" value="2"/>
</dbReference>
<dbReference type="PANTHER" id="PTHR45527">
    <property type="entry name" value="NONRIBOSOMAL PEPTIDE SYNTHETASE"/>
    <property type="match status" value="1"/>
</dbReference>